<evidence type="ECO:0000313" key="2">
    <source>
        <dbReference type="EMBL" id="SHN24564.1"/>
    </source>
</evidence>
<dbReference type="Proteomes" id="UP000184339">
    <property type="component" value="Unassembled WGS sequence"/>
</dbReference>
<dbReference type="AlphaFoldDB" id="A0A1M7Q2U7"/>
<feature type="region of interest" description="Disordered" evidence="1">
    <location>
        <begin position="1"/>
        <end position="32"/>
    </location>
</feature>
<dbReference type="Gene3D" id="3.30.1380.10">
    <property type="match status" value="1"/>
</dbReference>
<evidence type="ECO:0000313" key="3">
    <source>
        <dbReference type="Proteomes" id="UP000184339"/>
    </source>
</evidence>
<keyword evidence="3" id="KW-1185">Reference proteome</keyword>
<organism evidence="2 3">
    <name type="scientific">Duganella sacchari</name>
    <dbReference type="NCBI Taxonomy" id="551987"/>
    <lineage>
        <taxon>Bacteria</taxon>
        <taxon>Pseudomonadati</taxon>
        <taxon>Pseudomonadota</taxon>
        <taxon>Betaproteobacteria</taxon>
        <taxon>Burkholderiales</taxon>
        <taxon>Oxalobacteraceae</taxon>
        <taxon>Telluria group</taxon>
        <taxon>Duganella</taxon>
    </lineage>
</organism>
<evidence type="ECO:0000256" key="1">
    <source>
        <dbReference type="SAM" id="MobiDB-lite"/>
    </source>
</evidence>
<name>A0A1M7Q2U7_9BURK</name>
<sequence>MTTATEKLRTVRPATMRTADRSNKELSGAQWAQRFKGSKDTKDLAPTFRKAVDAFIEAMTAAGINVRISATYRPAPRSYLMHWCWQIRYKYVAPEDVPAAAGVDINWVHPIPTASIEAAKQMVRAFDMGDLNTAPALYSLHNEGRAIGMSISWKDTVTVKDADGKLVEVKTTPRSGMNRQLKVIGASYGVKKFIGGAKDKPHWSATGR</sequence>
<proteinExistence type="predicted"/>
<protein>
    <recommendedName>
        <fullName evidence="4">Peptidoglycan-binding domain-containing protein</fullName>
    </recommendedName>
</protein>
<dbReference type="STRING" id="551987.SAMN05192549_106119"/>
<dbReference type="InterPro" id="IPR009045">
    <property type="entry name" value="Zn_M74/Hedgehog-like"/>
</dbReference>
<reference evidence="3" key="1">
    <citation type="submission" date="2016-11" db="EMBL/GenBank/DDBJ databases">
        <authorList>
            <person name="Varghese N."/>
            <person name="Submissions S."/>
        </authorList>
    </citation>
    <scope>NUCLEOTIDE SEQUENCE [LARGE SCALE GENOMIC DNA]</scope>
    <source>
        <strain evidence="3">Sac-22</strain>
    </source>
</reference>
<dbReference type="EMBL" id="FRCX01000006">
    <property type="protein sequence ID" value="SHN24564.1"/>
    <property type="molecule type" value="Genomic_DNA"/>
</dbReference>
<accession>A0A1M7Q2U7</accession>
<evidence type="ECO:0008006" key="4">
    <source>
        <dbReference type="Google" id="ProtNLM"/>
    </source>
</evidence>
<dbReference type="RefSeq" id="WP_208861894.1">
    <property type="nucleotide sequence ID" value="NZ_FRCX01000006.1"/>
</dbReference>
<gene>
    <name evidence="2" type="ORF">SAMN05192549_106119</name>
</gene>